<dbReference type="Gene3D" id="3.40.630.30">
    <property type="match status" value="1"/>
</dbReference>
<sequence length="280" mass="31318">MAVWPSGLRRLTRNQFRSRAHVRIMQPSLHSFFLKFFKLDRLGISNMASTQAFGDLSKSSRLIYRAPENSEEDIAFFHGLMNEPIIQTLSTGRLPRPSHKNSAGEFIKLLQDAILGVVICLPPQNPPETETASSSTGTQNSDRPSQNSKPVPIGHMSLFSLTGPNDTHHRNAMIGISLADGFRGKGYGGEAINWALDWAFQHAGLHRVSISTFSYNPNALKLYRKLGFVEEGRSREALYHRRAWHDIVNLSMLEHEWEALRGIATDQSDRVPPSSAEASK</sequence>
<dbReference type="PANTHER" id="PTHR43415:SF3">
    <property type="entry name" value="GNAT-FAMILY ACETYLTRANSFERASE"/>
    <property type="match status" value="1"/>
</dbReference>
<evidence type="ECO:0000313" key="4">
    <source>
        <dbReference type="Proteomes" id="UP000037696"/>
    </source>
</evidence>
<dbReference type="SUPFAM" id="SSF55729">
    <property type="entry name" value="Acyl-CoA N-acyltransferases (Nat)"/>
    <property type="match status" value="1"/>
</dbReference>
<dbReference type="OrthoDB" id="64477at2759"/>
<feature type="region of interest" description="Disordered" evidence="1">
    <location>
        <begin position="125"/>
        <end position="160"/>
    </location>
</feature>
<dbReference type="PROSITE" id="PS51186">
    <property type="entry name" value="GNAT"/>
    <property type="match status" value="1"/>
</dbReference>
<dbReference type="InterPro" id="IPR016181">
    <property type="entry name" value="Acyl_CoA_acyltransferase"/>
</dbReference>
<feature type="compositionally biased region" description="Polar residues" evidence="1">
    <location>
        <begin position="127"/>
        <end position="149"/>
    </location>
</feature>
<accession>A0A0M8P2M4</accession>
<comment type="caution">
    <text evidence="3">The sequence shown here is derived from an EMBL/GenBank/DDBJ whole genome shotgun (WGS) entry which is preliminary data.</text>
</comment>
<organism evidence="3 4">
    <name type="scientific">Penicillium nordicum</name>
    <dbReference type="NCBI Taxonomy" id="229535"/>
    <lineage>
        <taxon>Eukaryota</taxon>
        <taxon>Fungi</taxon>
        <taxon>Dikarya</taxon>
        <taxon>Ascomycota</taxon>
        <taxon>Pezizomycotina</taxon>
        <taxon>Eurotiomycetes</taxon>
        <taxon>Eurotiomycetidae</taxon>
        <taxon>Eurotiales</taxon>
        <taxon>Aspergillaceae</taxon>
        <taxon>Penicillium</taxon>
    </lineage>
</organism>
<keyword evidence="4" id="KW-1185">Reference proteome</keyword>
<proteinExistence type="predicted"/>
<name>A0A0M8P2M4_9EURO</name>
<protein>
    <recommendedName>
        <fullName evidence="2">N-acetyltransferase domain-containing protein</fullName>
    </recommendedName>
</protein>
<dbReference type="GO" id="GO:0016747">
    <property type="term" value="F:acyltransferase activity, transferring groups other than amino-acyl groups"/>
    <property type="evidence" value="ECO:0007669"/>
    <property type="project" value="InterPro"/>
</dbReference>
<dbReference type="PANTHER" id="PTHR43415">
    <property type="entry name" value="SPERMIDINE N(1)-ACETYLTRANSFERASE"/>
    <property type="match status" value="1"/>
</dbReference>
<evidence type="ECO:0000256" key="1">
    <source>
        <dbReference type="SAM" id="MobiDB-lite"/>
    </source>
</evidence>
<dbReference type="InterPro" id="IPR000182">
    <property type="entry name" value="GNAT_dom"/>
</dbReference>
<reference evidence="3 4" key="1">
    <citation type="submission" date="2015-08" db="EMBL/GenBank/DDBJ databases">
        <title>Genome sequencing of Penicillium nordicum.</title>
        <authorList>
            <person name="Nguyen H.D."/>
            <person name="Seifert K.A."/>
        </authorList>
    </citation>
    <scope>NUCLEOTIDE SEQUENCE [LARGE SCALE GENOMIC DNA]</scope>
    <source>
        <strain evidence="3 4">DAOMC 185683</strain>
    </source>
</reference>
<feature type="domain" description="N-acetyltransferase" evidence="2">
    <location>
        <begin position="64"/>
        <end position="251"/>
    </location>
</feature>
<gene>
    <name evidence="3" type="ORF">ACN38_g5176</name>
</gene>
<dbReference type="Proteomes" id="UP000037696">
    <property type="component" value="Unassembled WGS sequence"/>
</dbReference>
<evidence type="ECO:0000259" key="2">
    <source>
        <dbReference type="PROSITE" id="PS51186"/>
    </source>
</evidence>
<dbReference type="EMBL" id="LHQQ01000071">
    <property type="protein sequence ID" value="KOS43898.1"/>
    <property type="molecule type" value="Genomic_DNA"/>
</dbReference>
<evidence type="ECO:0000313" key="3">
    <source>
        <dbReference type="EMBL" id="KOS43898.1"/>
    </source>
</evidence>
<dbReference type="CDD" id="cd04301">
    <property type="entry name" value="NAT_SF"/>
    <property type="match status" value="1"/>
</dbReference>
<dbReference type="AlphaFoldDB" id="A0A0M8P2M4"/>
<dbReference type="Pfam" id="PF00583">
    <property type="entry name" value="Acetyltransf_1"/>
    <property type="match status" value="1"/>
</dbReference>